<reference evidence="1 2" key="1">
    <citation type="journal article" date="2015" name="Genome Announc.">
        <title>Expanding the biotechnology potential of lactobacilli through comparative genomics of 213 strains and associated genera.</title>
        <authorList>
            <person name="Sun Z."/>
            <person name="Harris H.M."/>
            <person name="McCann A."/>
            <person name="Guo C."/>
            <person name="Argimon S."/>
            <person name="Zhang W."/>
            <person name="Yang X."/>
            <person name="Jeffery I.B."/>
            <person name="Cooney J.C."/>
            <person name="Kagawa T.F."/>
            <person name="Liu W."/>
            <person name="Song Y."/>
            <person name="Salvetti E."/>
            <person name="Wrobel A."/>
            <person name="Rasinkangas P."/>
            <person name="Parkhill J."/>
            <person name="Rea M.C."/>
            <person name="O'Sullivan O."/>
            <person name="Ritari J."/>
            <person name="Douillard F.P."/>
            <person name="Paul Ross R."/>
            <person name="Yang R."/>
            <person name="Briner A.E."/>
            <person name="Felis G.E."/>
            <person name="de Vos W.M."/>
            <person name="Barrangou R."/>
            <person name="Klaenhammer T.R."/>
            <person name="Caufield P.W."/>
            <person name="Cui Y."/>
            <person name="Zhang H."/>
            <person name="O'Toole P.W."/>
        </authorList>
    </citation>
    <scope>NUCLEOTIDE SEQUENCE [LARGE SCALE GENOMIC DNA]</scope>
    <source>
        <strain evidence="1 2">DSM 18793</strain>
    </source>
</reference>
<dbReference type="InterPro" id="IPR014975">
    <property type="entry name" value="DUF1836"/>
</dbReference>
<comment type="caution">
    <text evidence="1">The sequence shown here is derived from an EMBL/GenBank/DDBJ whole genome shotgun (WGS) entry which is preliminary data.</text>
</comment>
<dbReference type="Pfam" id="PF08876">
    <property type="entry name" value="DUF1836"/>
    <property type="match status" value="1"/>
</dbReference>
<dbReference type="PANTHER" id="PTHR40056">
    <property type="entry name" value="HYPOTHETICAL CYTOSOLIC PROTEIN"/>
    <property type="match status" value="1"/>
</dbReference>
<dbReference type="PATRIC" id="fig|1423742.4.peg.903"/>
<evidence type="ECO:0000313" key="1">
    <source>
        <dbReference type="EMBL" id="KRL95280.1"/>
    </source>
</evidence>
<dbReference type="STRING" id="417373.GCA_001570685_00892"/>
<keyword evidence="2" id="KW-1185">Reference proteome</keyword>
<accession>A0A0R1UPY6</accession>
<dbReference type="OrthoDB" id="3191472at2"/>
<dbReference type="PANTHER" id="PTHR40056:SF1">
    <property type="entry name" value="DUF1836 DOMAIN-CONTAINING PROTEIN"/>
    <property type="match status" value="1"/>
</dbReference>
<proteinExistence type="predicted"/>
<sequence>MKMTKTVKLVLPTYQELPNMGLYLKQVVAYIEDCTQDLASITITNSMVSNYVKHQLIPHPTKKLYYRDQIAMLLFIVVAKTVLEQQDLRQAVQIQAQTYDLSVAYDYFNAELTNVTEYVRGQRPALAEIGHEQTDEKQMLRNIIMAFAYREYLYRYFHQADNESLSN</sequence>
<organism evidence="1 2">
    <name type="scientific">Limosilactobacillus equigenerosi DSM 18793 = JCM 14505</name>
    <dbReference type="NCBI Taxonomy" id="1423742"/>
    <lineage>
        <taxon>Bacteria</taxon>
        <taxon>Bacillati</taxon>
        <taxon>Bacillota</taxon>
        <taxon>Bacilli</taxon>
        <taxon>Lactobacillales</taxon>
        <taxon>Lactobacillaceae</taxon>
        <taxon>Limosilactobacillus</taxon>
    </lineage>
</organism>
<gene>
    <name evidence="1" type="ORF">FC21_GL000869</name>
</gene>
<protein>
    <recommendedName>
        <fullName evidence="3">DUF1836 domain-containing protein</fullName>
    </recommendedName>
</protein>
<dbReference type="EMBL" id="AZGC01000020">
    <property type="protein sequence ID" value="KRL95280.1"/>
    <property type="molecule type" value="Genomic_DNA"/>
</dbReference>
<dbReference type="AlphaFoldDB" id="A0A0R1UPY6"/>
<dbReference type="Proteomes" id="UP000051084">
    <property type="component" value="Unassembled WGS sequence"/>
</dbReference>
<name>A0A0R1UPY6_9LACO</name>
<evidence type="ECO:0008006" key="3">
    <source>
        <dbReference type="Google" id="ProtNLM"/>
    </source>
</evidence>
<evidence type="ECO:0000313" key="2">
    <source>
        <dbReference type="Proteomes" id="UP000051084"/>
    </source>
</evidence>